<feature type="non-terminal residue" evidence="3">
    <location>
        <position position="1"/>
    </location>
</feature>
<evidence type="ECO:0000313" key="3">
    <source>
        <dbReference type="EMBL" id="CAF4699765.1"/>
    </source>
</evidence>
<feature type="region of interest" description="Disordered" evidence="1">
    <location>
        <begin position="1"/>
        <end position="40"/>
    </location>
</feature>
<dbReference type="EMBL" id="CAJOBJ010354925">
    <property type="protein sequence ID" value="CAF5212942.1"/>
    <property type="molecule type" value="Genomic_DNA"/>
</dbReference>
<dbReference type="EMBL" id="CAJOBH010252466">
    <property type="protein sequence ID" value="CAF5141777.1"/>
    <property type="molecule type" value="Genomic_DNA"/>
</dbReference>
<dbReference type="EMBL" id="CAJOBJ010126005">
    <property type="protein sequence ID" value="CAF4699765.1"/>
    <property type="molecule type" value="Genomic_DNA"/>
</dbReference>
<dbReference type="Proteomes" id="UP000681967">
    <property type="component" value="Unassembled WGS sequence"/>
</dbReference>
<dbReference type="AlphaFoldDB" id="A0A8S3A6L7"/>
<gene>
    <name evidence="2" type="ORF">BYL167_LOCUS41344</name>
    <name evidence="4" type="ORF">BYL167_LOCUS70309</name>
    <name evidence="3" type="ORF">GIL414_LOCUS43010</name>
    <name evidence="5" type="ORF">GIL414_LOCUS80463</name>
</gene>
<comment type="caution">
    <text evidence="3">The sequence shown here is derived from an EMBL/GenBank/DDBJ whole genome shotgun (WGS) entry which is preliminary data.</text>
</comment>
<dbReference type="EMBL" id="CAJOBH010104695">
    <property type="protein sequence ID" value="CAF4630466.1"/>
    <property type="molecule type" value="Genomic_DNA"/>
</dbReference>
<evidence type="ECO:0000313" key="5">
    <source>
        <dbReference type="EMBL" id="CAF5212942.1"/>
    </source>
</evidence>
<accession>A0A8S3A6L7</accession>
<reference evidence="3" key="1">
    <citation type="submission" date="2021-02" db="EMBL/GenBank/DDBJ databases">
        <authorList>
            <person name="Nowell W R."/>
        </authorList>
    </citation>
    <scope>NUCLEOTIDE SEQUENCE</scope>
</reference>
<feature type="compositionally biased region" description="Pro residues" evidence="1">
    <location>
        <begin position="24"/>
        <end position="33"/>
    </location>
</feature>
<evidence type="ECO:0000313" key="6">
    <source>
        <dbReference type="Proteomes" id="UP000681720"/>
    </source>
</evidence>
<evidence type="ECO:0000313" key="4">
    <source>
        <dbReference type="EMBL" id="CAF5141777.1"/>
    </source>
</evidence>
<proteinExistence type="predicted"/>
<dbReference type="Proteomes" id="UP000681720">
    <property type="component" value="Unassembled WGS sequence"/>
</dbReference>
<protein>
    <submittedName>
        <fullName evidence="3">Uncharacterized protein</fullName>
    </submittedName>
</protein>
<evidence type="ECO:0000256" key="1">
    <source>
        <dbReference type="SAM" id="MobiDB-lite"/>
    </source>
</evidence>
<name>A0A8S3A6L7_9BILA</name>
<evidence type="ECO:0000313" key="2">
    <source>
        <dbReference type="EMBL" id="CAF4630466.1"/>
    </source>
</evidence>
<organism evidence="3 6">
    <name type="scientific">Rotaria magnacalcarata</name>
    <dbReference type="NCBI Taxonomy" id="392030"/>
    <lineage>
        <taxon>Eukaryota</taxon>
        <taxon>Metazoa</taxon>
        <taxon>Spiralia</taxon>
        <taxon>Gnathifera</taxon>
        <taxon>Rotifera</taxon>
        <taxon>Eurotatoria</taxon>
        <taxon>Bdelloidea</taxon>
        <taxon>Philodinida</taxon>
        <taxon>Philodinidae</taxon>
        <taxon>Rotaria</taxon>
    </lineage>
</organism>
<sequence length="40" mass="4371">VERPSDSVAIAPRMMTIESESEDLPPPLPPLPPLNDKLSM</sequence>